<dbReference type="PRINTS" id="PR00778">
    <property type="entry name" value="HTHARSR"/>
</dbReference>
<protein>
    <submittedName>
        <fullName evidence="5">DNA-binding transcriptional ArsR family regulator</fullName>
    </submittedName>
</protein>
<keyword evidence="6" id="KW-1185">Reference proteome</keyword>
<evidence type="ECO:0000256" key="2">
    <source>
        <dbReference type="ARBA" id="ARBA00023125"/>
    </source>
</evidence>
<reference evidence="5 6" key="1">
    <citation type="submission" date="2020-08" db="EMBL/GenBank/DDBJ databases">
        <title>Genomic Encyclopedia of Type Strains, Phase IV (KMG-IV): sequencing the most valuable type-strain genomes for metagenomic binning, comparative biology and taxonomic classification.</title>
        <authorList>
            <person name="Goeker M."/>
        </authorList>
    </citation>
    <scope>NUCLEOTIDE SEQUENCE [LARGE SCALE GENOMIC DNA]</scope>
    <source>
        <strain evidence="5 6">DSM 21458</strain>
    </source>
</reference>
<dbReference type="RefSeq" id="WP_246351670.1">
    <property type="nucleotide sequence ID" value="NZ_JACHHG010000016.1"/>
</dbReference>
<name>A0A841I6M7_9DEIO</name>
<dbReference type="PANTHER" id="PTHR43132">
    <property type="entry name" value="ARSENICAL RESISTANCE OPERON REPRESSOR ARSR-RELATED"/>
    <property type="match status" value="1"/>
</dbReference>
<accession>A0A841I6M7</accession>
<evidence type="ECO:0000256" key="3">
    <source>
        <dbReference type="ARBA" id="ARBA00023163"/>
    </source>
</evidence>
<dbReference type="PROSITE" id="PS00846">
    <property type="entry name" value="HTH_ARSR_1"/>
    <property type="match status" value="1"/>
</dbReference>
<evidence type="ECO:0000259" key="4">
    <source>
        <dbReference type="PROSITE" id="PS50987"/>
    </source>
</evidence>
<dbReference type="CDD" id="cd00090">
    <property type="entry name" value="HTH_ARSR"/>
    <property type="match status" value="1"/>
</dbReference>
<dbReference type="Proteomes" id="UP000569951">
    <property type="component" value="Unassembled WGS sequence"/>
</dbReference>
<dbReference type="InterPro" id="IPR036390">
    <property type="entry name" value="WH_DNA-bd_sf"/>
</dbReference>
<keyword evidence="3" id="KW-0804">Transcription</keyword>
<evidence type="ECO:0000313" key="6">
    <source>
        <dbReference type="Proteomes" id="UP000569951"/>
    </source>
</evidence>
<keyword evidence="2 5" id="KW-0238">DNA-binding</keyword>
<sequence length="120" mass="12852">MTRQMLSPGPAGRPDTLARATLAVPAADRVEAATALLKAVADPTRLRMLCALAVGELCVQDLAHVIGLSESATSHQLRLLREGRLVTFRKVGRVAYYRLLDHHVSALIASALEHACETAS</sequence>
<gene>
    <name evidence="5" type="ORF">HNR42_003359</name>
</gene>
<dbReference type="SUPFAM" id="SSF46785">
    <property type="entry name" value="Winged helix' DNA-binding domain"/>
    <property type="match status" value="1"/>
</dbReference>
<dbReference type="PROSITE" id="PS50987">
    <property type="entry name" value="HTH_ARSR_2"/>
    <property type="match status" value="1"/>
</dbReference>
<evidence type="ECO:0000256" key="1">
    <source>
        <dbReference type="ARBA" id="ARBA00023015"/>
    </source>
</evidence>
<dbReference type="InterPro" id="IPR018334">
    <property type="entry name" value="ArsR_HTH"/>
</dbReference>
<feature type="domain" description="HTH arsR-type" evidence="4">
    <location>
        <begin position="25"/>
        <end position="119"/>
    </location>
</feature>
<dbReference type="Pfam" id="PF01022">
    <property type="entry name" value="HTH_5"/>
    <property type="match status" value="1"/>
</dbReference>
<dbReference type="Gene3D" id="1.10.10.10">
    <property type="entry name" value="Winged helix-like DNA-binding domain superfamily/Winged helix DNA-binding domain"/>
    <property type="match status" value="1"/>
</dbReference>
<dbReference type="PANTHER" id="PTHR43132:SF6">
    <property type="entry name" value="HTH-TYPE TRANSCRIPTIONAL REPRESSOR CZRA"/>
    <property type="match status" value="1"/>
</dbReference>
<dbReference type="InterPro" id="IPR001845">
    <property type="entry name" value="HTH_ArsR_DNA-bd_dom"/>
</dbReference>
<dbReference type="InterPro" id="IPR011991">
    <property type="entry name" value="ArsR-like_HTH"/>
</dbReference>
<dbReference type="InterPro" id="IPR036388">
    <property type="entry name" value="WH-like_DNA-bd_sf"/>
</dbReference>
<dbReference type="GO" id="GO:0003677">
    <property type="term" value="F:DNA binding"/>
    <property type="evidence" value="ECO:0007669"/>
    <property type="project" value="UniProtKB-KW"/>
</dbReference>
<dbReference type="NCBIfam" id="NF033788">
    <property type="entry name" value="HTH_metalloreg"/>
    <property type="match status" value="1"/>
</dbReference>
<dbReference type="GO" id="GO:0003700">
    <property type="term" value="F:DNA-binding transcription factor activity"/>
    <property type="evidence" value="ECO:0007669"/>
    <property type="project" value="InterPro"/>
</dbReference>
<dbReference type="EMBL" id="JACHHG010000016">
    <property type="protein sequence ID" value="MBB6099899.1"/>
    <property type="molecule type" value="Genomic_DNA"/>
</dbReference>
<dbReference type="SMART" id="SM00418">
    <property type="entry name" value="HTH_ARSR"/>
    <property type="match status" value="1"/>
</dbReference>
<dbReference type="AlphaFoldDB" id="A0A841I6M7"/>
<evidence type="ECO:0000313" key="5">
    <source>
        <dbReference type="EMBL" id="MBB6099899.1"/>
    </source>
</evidence>
<organism evidence="5 6">
    <name type="scientific">Deinobacterium chartae</name>
    <dbReference type="NCBI Taxonomy" id="521158"/>
    <lineage>
        <taxon>Bacteria</taxon>
        <taxon>Thermotogati</taxon>
        <taxon>Deinococcota</taxon>
        <taxon>Deinococci</taxon>
        <taxon>Deinococcales</taxon>
        <taxon>Deinococcaceae</taxon>
        <taxon>Deinobacterium</taxon>
    </lineage>
</organism>
<comment type="caution">
    <text evidence="5">The sequence shown here is derived from an EMBL/GenBank/DDBJ whole genome shotgun (WGS) entry which is preliminary data.</text>
</comment>
<proteinExistence type="predicted"/>
<dbReference type="InterPro" id="IPR051011">
    <property type="entry name" value="Metal_resp_trans_reg"/>
</dbReference>
<keyword evidence="1" id="KW-0805">Transcription regulation</keyword>